<reference evidence="2 3" key="1">
    <citation type="submission" date="2021-06" db="EMBL/GenBank/DDBJ databases">
        <authorList>
            <person name="Kallberg Y."/>
            <person name="Tangrot J."/>
            <person name="Rosling A."/>
        </authorList>
    </citation>
    <scope>NUCLEOTIDE SEQUENCE [LARGE SCALE GENOMIC DNA]</scope>
    <source>
        <strain evidence="2 3">120-4 pot B 10/14</strain>
    </source>
</reference>
<feature type="non-terminal residue" evidence="2">
    <location>
        <position position="58"/>
    </location>
</feature>
<keyword evidence="1" id="KW-1133">Transmembrane helix</keyword>
<evidence type="ECO:0000313" key="3">
    <source>
        <dbReference type="Proteomes" id="UP000789901"/>
    </source>
</evidence>
<proteinExistence type="predicted"/>
<accession>A0ABN7WYR2</accession>
<name>A0ABN7WYR2_GIGMA</name>
<comment type="caution">
    <text evidence="2">The sequence shown here is derived from an EMBL/GenBank/DDBJ whole genome shotgun (WGS) entry which is preliminary data.</text>
</comment>
<evidence type="ECO:0000256" key="1">
    <source>
        <dbReference type="SAM" id="Phobius"/>
    </source>
</evidence>
<dbReference type="EMBL" id="CAJVQB010072159">
    <property type="protein sequence ID" value="CAG8843353.1"/>
    <property type="molecule type" value="Genomic_DNA"/>
</dbReference>
<organism evidence="2 3">
    <name type="scientific">Gigaspora margarita</name>
    <dbReference type="NCBI Taxonomy" id="4874"/>
    <lineage>
        <taxon>Eukaryota</taxon>
        <taxon>Fungi</taxon>
        <taxon>Fungi incertae sedis</taxon>
        <taxon>Mucoromycota</taxon>
        <taxon>Glomeromycotina</taxon>
        <taxon>Glomeromycetes</taxon>
        <taxon>Diversisporales</taxon>
        <taxon>Gigasporaceae</taxon>
        <taxon>Gigaspora</taxon>
    </lineage>
</organism>
<keyword evidence="1" id="KW-0472">Membrane</keyword>
<keyword evidence="3" id="KW-1185">Reference proteome</keyword>
<protein>
    <submittedName>
        <fullName evidence="2">27076_t:CDS:1</fullName>
    </submittedName>
</protein>
<evidence type="ECO:0000313" key="2">
    <source>
        <dbReference type="EMBL" id="CAG8843353.1"/>
    </source>
</evidence>
<keyword evidence="1" id="KW-0812">Transmembrane</keyword>
<dbReference type="Proteomes" id="UP000789901">
    <property type="component" value="Unassembled WGS sequence"/>
</dbReference>
<sequence>YFWLCKLSYISISMMPSFLSVTIIKFTNLFRDLAISKLTSEDHIIEKKNIVCEIDENR</sequence>
<feature type="non-terminal residue" evidence="2">
    <location>
        <position position="1"/>
    </location>
</feature>
<gene>
    <name evidence="2" type="ORF">GMARGA_LOCUS36501</name>
</gene>
<feature type="transmembrane region" description="Helical" evidence="1">
    <location>
        <begin position="6"/>
        <end position="27"/>
    </location>
</feature>